<dbReference type="SUPFAM" id="SSF56112">
    <property type="entry name" value="Protein kinase-like (PK-like)"/>
    <property type="match status" value="1"/>
</dbReference>
<sequence>MGVQRRQWADLPDKVRAAVVEHTGPVTKVKAARGGLNSGIAATVHSLDGAVFVKGLPLGHPQAWTQDREAAIAPHLAEAAPRLLWQIRVGGWNLLGWEHVEGRHADYTPGSPDLPAVADALALLGKAACPGDVPVKTVERWRDYVDAPSDLDRLDGDALLHTDPNSSNVLVGDGGRTLLVDWAWPTRAAAWVDAACWVVWLITADHTPAEAEQHAATVPAWQQGDDDALAVFARVQSRLWAGIAEADPNPWTVGVAQAAARWKEHRT</sequence>
<dbReference type="AlphaFoldDB" id="A0A852TUF8"/>
<evidence type="ECO:0000313" key="1">
    <source>
        <dbReference type="EMBL" id="NYE48076.1"/>
    </source>
</evidence>
<dbReference type="InterPro" id="IPR011009">
    <property type="entry name" value="Kinase-like_dom_sf"/>
</dbReference>
<dbReference type="EMBL" id="JACCCC010000001">
    <property type="protein sequence ID" value="NYE48076.1"/>
    <property type="molecule type" value="Genomic_DNA"/>
</dbReference>
<dbReference type="RefSeq" id="WP_179643926.1">
    <property type="nucleotide sequence ID" value="NZ_BAAAYY010000016.1"/>
</dbReference>
<name>A0A852TUF8_9ACTN</name>
<evidence type="ECO:0008006" key="3">
    <source>
        <dbReference type="Google" id="ProtNLM"/>
    </source>
</evidence>
<organism evidence="1 2">
    <name type="scientific">Spinactinospora alkalitolerans</name>
    <dbReference type="NCBI Taxonomy" id="687207"/>
    <lineage>
        <taxon>Bacteria</taxon>
        <taxon>Bacillati</taxon>
        <taxon>Actinomycetota</taxon>
        <taxon>Actinomycetes</taxon>
        <taxon>Streptosporangiales</taxon>
        <taxon>Nocardiopsidaceae</taxon>
        <taxon>Spinactinospora</taxon>
    </lineage>
</organism>
<accession>A0A852TUF8</accession>
<proteinExistence type="predicted"/>
<dbReference type="Proteomes" id="UP000589036">
    <property type="component" value="Unassembled WGS sequence"/>
</dbReference>
<gene>
    <name evidence="1" type="ORF">HDA32_003196</name>
</gene>
<reference evidence="1 2" key="1">
    <citation type="submission" date="2020-07" db="EMBL/GenBank/DDBJ databases">
        <title>Sequencing the genomes of 1000 actinobacteria strains.</title>
        <authorList>
            <person name="Klenk H.-P."/>
        </authorList>
    </citation>
    <scope>NUCLEOTIDE SEQUENCE [LARGE SCALE GENOMIC DNA]</scope>
    <source>
        <strain evidence="1 2">CXB654</strain>
    </source>
</reference>
<keyword evidence="2" id="KW-1185">Reference proteome</keyword>
<protein>
    <recommendedName>
        <fullName evidence="3">Aminoglycoside phosphotransferase</fullName>
    </recommendedName>
</protein>
<comment type="caution">
    <text evidence="1">The sequence shown here is derived from an EMBL/GenBank/DDBJ whole genome shotgun (WGS) entry which is preliminary data.</text>
</comment>
<evidence type="ECO:0000313" key="2">
    <source>
        <dbReference type="Proteomes" id="UP000589036"/>
    </source>
</evidence>